<feature type="transmembrane region" description="Helical" evidence="7">
    <location>
        <begin position="279"/>
        <end position="299"/>
    </location>
</feature>
<dbReference type="EMBL" id="CP071518">
    <property type="protein sequence ID" value="QSX77134.1"/>
    <property type="molecule type" value="Genomic_DNA"/>
</dbReference>
<dbReference type="CDD" id="cd06171">
    <property type="entry name" value="Sigma70_r4"/>
    <property type="match status" value="1"/>
</dbReference>
<evidence type="ECO:0000256" key="6">
    <source>
        <dbReference type="RuleBase" id="RU000716"/>
    </source>
</evidence>
<dbReference type="GO" id="GO:0016987">
    <property type="term" value="F:sigma factor activity"/>
    <property type="evidence" value="ECO:0007669"/>
    <property type="project" value="UniProtKB-KW"/>
</dbReference>
<evidence type="ECO:0000259" key="8">
    <source>
        <dbReference type="Pfam" id="PF04542"/>
    </source>
</evidence>
<dbReference type="Gene3D" id="1.10.1740.10">
    <property type="match status" value="1"/>
</dbReference>
<evidence type="ECO:0000313" key="11">
    <source>
        <dbReference type="Proteomes" id="UP000639274"/>
    </source>
</evidence>
<evidence type="ECO:0000256" key="7">
    <source>
        <dbReference type="SAM" id="Phobius"/>
    </source>
</evidence>
<reference evidence="10 11" key="1">
    <citation type="submission" date="2021-03" db="EMBL/GenBank/DDBJ databases">
        <title>Lysobacter sp. nov. isolated from soil of gangwondo yeongwol, south Korea.</title>
        <authorList>
            <person name="Kim K.R."/>
            <person name="Kim K.H."/>
            <person name="Jeon C.O."/>
        </authorList>
    </citation>
    <scope>NUCLEOTIDE SEQUENCE [LARGE SCALE GENOMIC DNA]</scope>
    <source>
        <strain evidence="10 11">R19</strain>
    </source>
</reference>
<feature type="domain" description="RNA polymerase sigma factor 70 region 4 type 2" evidence="9">
    <location>
        <begin position="132"/>
        <end position="177"/>
    </location>
</feature>
<dbReference type="Pfam" id="PF08281">
    <property type="entry name" value="Sigma70_r4_2"/>
    <property type="match status" value="1"/>
</dbReference>
<evidence type="ECO:0000313" key="10">
    <source>
        <dbReference type="EMBL" id="QSX77134.1"/>
    </source>
</evidence>
<keyword evidence="7" id="KW-0812">Transmembrane</keyword>
<protein>
    <recommendedName>
        <fullName evidence="6">RNA polymerase sigma factor</fullName>
    </recommendedName>
</protein>
<dbReference type="Gene3D" id="1.10.10.10">
    <property type="entry name" value="Winged helix-like DNA-binding domain superfamily/Winged helix DNA-binding domain"/>
    <property type="match status" value="1"/>
</dbReference>
<gene>
    <name evidence="10" type="ORF">I8J32_009975</name>
</gene>
<dbReference type="InterPro" id="IPR013324">
    <property type="entry name" value="RNA_pol_sigma_r3/r4-like"/>
</dbReference>
<dbReference type="PANTHER" id="PTHR43133">
    <property type="entry name" value="RNA POLYMERASE ECF-TYPE SIGMA FACTO"/>
    <property type="match status" value="1"/>
</dbReference>
<keyword evidence="7" id="KW-0472">Membrane</keyword>
<evidence type="ECO:0000256" key="3">
    <source>
        <dbReference type="ARBA" id="ARBA00023082"/>
    </source>
</evidence>
<accession>A0A975AQP2</accession>
<evidence type="ECO:0000256" key="1">
    <source>
        <dbReference type="ARBA" id="ARBA00010641"/>
    </source>
</evidence>
<dbReference type="AlphaFoldDB" id="A0A975AQP2"/>
<feature type="transmembrane region" description="Helical" evidence="7">
    <location>
        <begin position="305"/>
        <end position="328"/>
    </location>
</feature>
<dbReference type="InterPro" id="IPR007627">
    <property type="entry name" value="RNA_pol_sigma70_r2"/>
</dbReference>
<dbReference type="Proteomes" id="UP000639274">
    <property type="component" value="Chromosome"/>
</dbReference>
<dbReference type="InterPro" id="IPR036388">
    <property type="entry name" value="WH-like_DNA-bd_sf"/>
</dbReference>
<dbReference type="InterPro" id="IPR000838">
    <property type="entry name" value="RNA_pol_sigma70_ECF_CS"/>
</dbReference>
<dbReference type="NCBIfam" id="TIGR02937">
    <property type="entry name" value="sigma70-ECF"/>
    <property type="match status" value="1"/>
</dbReference>
<dbReference type="InterPro" id="IPR039425">
    <property type="entry name" value="RNA_pol_sigma-70-like"/>
</dbReference>
<name>A0A975AQP2_9GAMM</name>
<feature type="domain" description="RNA polymerase sigma-70 region 2" evidence="8">
    <location>
        <begin position="29"/>
        <end position="95"/>
    </location>
</feature>
<keyword evidence="2 6" id="KW-0805">Transcription regulation</keyword>
<keyword evidence="3 6" id="KW-0731">Sigma factor</keyword>
<evidence type="ECO:0000259" key="9">
    <source>
        <dbReference type="Pfam" id="PF08281"/>
    </source>
</evidence>
<organism evidence="10 11">
    <name type="scientific">Agrilutibacter solisilvae</name>
    <dbReference type="NCBI Taxonomy" id="2763317"/>
    <lineage>
        <taxon>Bacteria</taxon>
        <taxon>Pseudomonadati</taxon>
        <taxon>Pseudomonadota</taxon>
        <taxon>Gammaproteobacteria</taxon>
        <taxon>Lysobacterales</taxon>
        <taxon>Lysobacteraceae</taxon>
        <taxon>Agrilutibacter</taxon>
    </lineage>
</organism>
<dbReference type="InterPro" id="IPR013325">
    <property type="entry name" value="RNA_pol_sigma_r2"/>
</dbReference>
<keyword evidence="7" id="KW-1133">Transmembrane helix</keyword>
<dbReference type="InterPro" id="IPR013249">
    <property type="entry name" value="RNA_pol_sigma70_r4_t2"/>
</dbReference>
<feature type="transmembrane region" description="Helical" evidence="7">
    <location>
        <begin position="349"/>
        <end position="376"/>
    </location>
</feature>
<dbReference type="PANTHER" id="PTHR43133:SF25">
    <property type="entry name" value="RNA POLYMERASE SIGMA FACTOR RFAY-RELATED"/>
    <property type="match status" value="1"/>
</dbReference>
<keyword evidence="11" id="KW-1185">Reference proteome</keyword>
<comment type="similarity">
    <text evidence="1 6">Belongs to the sigma-70 factor family. ECF subfamily.</text>
</comment>
<dbReference type="SUPFAM" id="SSF88659">
    <property type="entry name" value="Sigma3 and sigma4 domains of RNA polymerase sigma factors"/>
    <property type="match status" value="1"/>
</dbReference>
<evidence type="ECO:0000256" key="5">
    <source>
        <dbReference type="ARBA" id="ARBA00023163"/>
    </source>
</evidence>
<dbReference type="GO" id="GO:0003677">
    <property type="term" value="F:DNA binding"/>
    <property type="evidence" value="ECO:0007669"/>
    <property type="project" value="UniProtKB-KW"/>
</dbReference>
<proteinExistence type="inferred from homology"/>
<dbReference type="InterPro" id="IPR014284">
    <property type="entry name" value="RNA_pol_sigma-70_dom"/>
</dbReference>
<dbReference type="PROSITE" id="PS01063">
    <property type="entry name" value="SIGMA70_ECF"/>
    <property type="match status" value="1"/>
</dbReference>
<sequence>MTALTVEDLILRELPAATNGDPHAYGRIVAASQNTVTAVALAITRDVGTSEDIAQEAFLNAWQNLQRLQNPSSFLPWLRQITRNLAHDHLRGVQRRPRAADDAEAAIEAAADPQPGPADRIIEHEQQAVAADLISALPDESREVLLLYYREGQSSQQVAHLLGLSDAAVRKRLSRARGSVREDLMRRFGEFARNSAPSAAFATVVTTALGSLSKPASAAGMVAAGSGVAGATLGKLFLGFTAGLGAGIAGGLAGLYFCARQLQAYADTDLERTAIRRWVRQYAFTSVALSSAIMAAAVLAPSWQLLSALTLGALPVLNYQLLVPLPRMMNPMRERDARRRPEGAGRRALAYRLVWGVTGVLITNIAMIGGLVLLVLGSGHIHG</sequence>
<dbReference type="GO" id="GO:0006352">
    <property type="term" value="P:DNA-templated transcription initiation"/>
    <property type="evidence" value="ECO:0007669"/>
    <property type="project" value="InterPro"/>
</dbReference>
<dbReference type="RefSeq" id="WP_200611616.1">
    <property type="nucleotide sequence ID" value="NZ_CP071518.1"/>
</dbReference>
<dbReference type="KEGG" id="lsf:I8J32_009975"/>
<keyword evidence="4 6" id="KW-0238">DNA-binding</keyword>
<dbReference type="Pfam" id="PF04542">
    <property type="entry name" value="Sigma70_r2"/>
    <property type="match status" value="1"/>
</dbReference>
<evidence type="ECO:0000256" key="2">
    <source>
        <dbReference type="ARBA" id="ARBA00023015"/>
    </source>
</evidence>
<dbReference type="SUPFAM" id="SSF88946">
    <property type="entry name" value="Sigma2 domain of RNA polymerase sigma factors"/>
    <property type="match status" value="1"/>
</dbReference>
<evidence type="ECO:0000256" key="4">
    <source>
        <dbReference type="ARBA" id="ARBA00023125"/>
    </source>
</evidence>
<feature type="transmembrane region" description="Helical" evidence="7">
    <location>
        <begin position="236"/>
        <end position="258"/>
    </location>
</feature>
<keyword evidence="5 6" id="KW-0804">Transcription</keyword>